<accession>H3NL58</accession>
<comment type="subcellular location">
    <subcellularLocation>
        <location evidence="1">Cell membrane</location>
        <topology evidence="1">Multi-pass membrane protein</topology>
    </subcellularLocation>
</comment>
<organism evidence="9 10">
    <name type="scientific">Helcococcus kunzii ATCC 51366</name>
    <dbReference type="NCBI Taxonomy" id="883114"/>
    <lineage>
        <taxon>Bacteria</taxon>
        <taxon>Bacillati</taxon>
        <taxon>Bacillota</taxon>
        <taxon>Tissierellia</taxon>
        <taxon>Tissierellales</taxon>
        <taxon>Peptoniphilaceae</taxon>
        <taxon>Helcococcus</taxon>
    </lineage>
</organism>
<dbReference type="GO" id="GO:0044874">
    <property type="term" value="P:lipoprotein localization to outer membrane"/>
    <property type="evidence" value="ECO:0007669"/>
    <property type="project" value="TreeGrafter"/>
</dbReference>
<comment type="similarity">
    <text evidence="2">Belongs to the ABC-4 integral membrane protein family. LolC/E subfamily.</text>
</comment>
<dbReference type="PANTHER" id="PTHR30489">
    <property type="entry name" value="LIPOPROTEIN-RELEASING SYSTEM TRANSMEMBRANE PROTEIN LOLE"/>
    <property type="match status" value="1"/>
</dbReference>
<evidence type="ECO:0000256" key="3">
    <source>
        <dbReference type="ARBA" id="ARBA00022475"/>
    </source>
</evidence>
<keyword evidence="10" id="KW-1185">Reference proteome</keyword>
<dbReference type="Pfam" id="PF02687">
    <property type="entry name" value="FtsX"/>
    <property type="match status" value="1"/>
</dbReference>
<keyword evidence="3" id="KW-1003">Cell membrane</keyword>
<dbReference type="InterPro" id="IPR003838">
    <property type="entry name" value="ABC3_permease_C"/>
</dbReference>
<dbReference type="eggNOG" id="COG0577">
    <property type="taxonomic scope" value="Bacteria"/>
</dbReference>
<dbReference type="STRING" id="883114.HMPREF9709_00069"/>
<feature type="transmembrane region" description="Helical" evidence="7">
    <location>
        <begin position="17"/>
        <end position="37"/>
    </location>
</feature>
<feature type="transmembrane region" description="Helical" evidence="7">
    <location>
        <begin position="330"/>
        <end position="356"/>
    </location>
</feature>
<evidence type="ECO:0000313" key="9">
    <source>
        <dbReference type="EMBL" id="EHR36314.1"/>
    </source>
</evidence>
<dbReference type="OrthoDB" id="9812886at2"/>
<protein>
    <recommendedName>
        <fullName evidence="8">ABC3 transporter permease C-terminal domain-containing protein</fullName>
    </recommendedName>
</protein>
<name>H3NL58_9FIRM</name>
<dbReference type="GO" id="GO:0098797">
    <property type="term" value="C:plasma membrane protein complex"/>
    <property type="evidence" value="ECO:0007669"/>
    <property type="project" value="TreeGrafter"/>
</dbReference>
<evidence type="ECO:0000256" key="6">
    <source>
        <dbReference type="ARBA" id="ARBA00023136"/>
    </source>
</evidence>
<sequence length="424" mass="48281">MINNAIAYITRKKNRTFIVFIILTMVLSCLYSCLSVIKSSDGLEKSLYKSSNSSLSITKKDNSYFNIKEFKDIKKFKEIEEIIYYYTGLARPKKTKVVEGKQRIEMDNLSNNLKNIVSIESTSNTNKNTLFTSGVFILKEGKHINKNDRNKILIHEEYAKKNGLKLKDKIHLELFQTDNSSSGKQSEFEIVGIFSGKKQETYTGLSSDFSENMMFTDYESTQKALGKENDNISNKIVIYSNSPESAKETLTKLKELNFDWSKYDLEKDSKAFDETLESLGGIKKIIKMMTYLIMLGGIIVLSLILILWLRERIYEIGILLSIGIKKINIILQFIIELIFISIPSILFSVFIGNFLVKQIMSGFLSSNNIEAFTNNLFNNEKVSENIIIFAQSYGILISIIIISVIIASAMILVKKPKEILSKIS</sequence>
<gene>
    <name evidence="9" type="ORF">HMPREF9709_00069</name>
</gene>
<dbReference type="PANTHER" id="PTHR30489:SF0">
    <property type="entry name" value="LIPOPROTEIN-RELEASING SYSTEM TRANSMEMBRANE PROTEIN LOLE"/>
    <property type="match status" value="1"/>
</dbReference>
<dbReference type="GeneID" id="96998093"/>
<dbReference type="InterPro" id="IPR051447">
    <property type="entry name" value="Lipoprotein-release_system"/>
</dbReference>
<evidence type="ECO:0000256" key="2">
    <source>
        <dbReference type="ARBA" id="ARBA00005236"/>
    </source>
</evidence>
<dbReference type="RefSeq" id="WP_005396857.1">
    <property type="nucleotide sequence ID" value="NZ_JH601088.1"/>
</dbReference>
<evidence type="ECO:0000256" key="1">
    <source>
        <dbReference type="ARBA" id="ARBA00004651"/>
    </source>
</evidence>
<keyword evidence="4 7" id="KW-0812">Transmembrane</keyword>
<evidence type="ECO:0000313" key="10">
    <source>
        <dbReference type="Proteomes" id="UP000004191"/>
    </source>
</evidence>
<evidence type="ECO:0000256" key="4">
    <source>
        <dbReference type="ARBA" id="ARBA00022692"/>
    </source>
</evidence>
<feature type="transmembrane region" description="Helical" evidence="7">
    <location>
        <begin position="386"/>
        <end position="413"/>
    </location>
</feature>
<dbReference type="HOGENOM" id="CLU_039499_2_1_9"/>
<keyword evidence="5 7" id="KW-1133">Transmembrane helix</keyword>
<comment type="caution">
    <text evidence="9">The sequence shown here is derived from an EMBL/GenBank/DDBJ whole genome shotgun (WGS) entry which is preliminary data.</text>
</comment>
<proteinExistence type="inferred from homology"/>
<dbReference type="Proteomes" id="UP000004191">
    <property type="component" value="Unassembled WGS sequence"/>
</dbReference>
<evidence type="ECO:0000256" key="7">
    <source>
        <dbReference type="SAM" id="Phobius"/>
    </source>
</evidence>
<feature type="domain" description="ABC3 transporter permease C-terminal" evidence="8">
    <location>
        <begin position="288"/>
        <end position="411"/>
    </location>
</feature>
<dbReference type="PATRIC" id="fig|883114.3.peg.69"/>
<keyword evidence="6 7" id="KW-0472">Membrane</keyword>
<feature type="transmembrane region" description="Helical" evidence="7">
    <location>
        <begin position="288"/>
        <end position="309"/>
    </location>
</feature>
<dbReference type="AlphaFoldDB" id="H3NL58"/>
<dbReference type="EMBL" id="AGEI01000002">
    <property type="protein sequence ID" value="EHR36314.1"/>
    <property type="molecule type" value="Genomic_DNA"/>
</dbReference>
<evidence type="ECO:0000259" key="8">
    <source>
        <dbReference type="Pfam" id="PF02687"/>
    </source>
</evidence>
<evidence type="ECO:0000256" key="5">
    <source>
        <dbReference type="ARBA" id="ARBA00022989"/>
    </source>
</evidence>
<reference evidence="9 10" key="1">
    <citation type="submission" date="2012-01" db="EMBL/GenBank/DDBJ databases">
        <title>The Genome Sequence of Helcococcus kunzii ATCC 51366.</title>
        <authorList>
            <consortium name="The Broad Institute Genome Sequencing Platform"/>
            <person name="Earl A."/>
            <person name="Ward D."/>
            <person name="Feldgarden M."/>
            <person name="Gevers D."/>
            <person name="Huys G."/>
            <person name="Young S.K."/>
            <person name="Zeng Q."/>
            <person name="Gargeya S."/>
            <person name="Fitzgerald M."/>
            <person name="Haas B."/>
            <person name="Abouelleil A."/>
            <person name="Alvarado L."/>
            <person name="Arachchi H.M."/>
            <person name="Berlin A."/>
            <person name="Chapman S.B."/>
            <person name="Gearin G."/>
            <person name="Goldberg J."/>
            <person name="Griggs A."/>
            <person name="Gujja S."/>
            <person name="Hansen M."/>
            <person name="Heiman D."/>
            <person name="Howarth C."/>
            <person name="Larimer J."/>
            <person name="Lui A."/>
            <person name="MacDonald P.J.P."/>
            <person name="McCowen C."/>
            <person name="Montmayeur A."/>
            <person name="Murphy C."/>
            <person name="Neiman D."/>
            <person name="Pearson M."/>
            <person name="Priest M."/>
            <person name="Roberts A."/>
            <person name="Saif S."/>
            <person name="Shea T."/>
            <person name="Sisk P."/>
            <person name="Stolte C."/>
            <person name="Sykes S."/>
            <person name="Wortman J."/>
            <person name="Nusbaum C."/>
            <person name="Birren B."/>
        </authorList>
    </citation>
    <scope>NUCLEOTIDE SEQUENCE [LARGE SCALE GENOMIC DNA]</scope>
    <source>
        <strain evidence="9 10">ATCC 51366</strain>
    </source>
</reference>